<dbReference type="InterPro" id="IPR005135">
    <property type="entry name" value="Endo/exonuclease/phosphatase"/>
</dbReference>
<dbReference type="RefSeq" id="WP_344428925.1">
    <property type="nucleotide sequence ID" value="NZ_BAAANN010000038.1"/>
</dbReference>
<dbReference type="InterPro" id="IPR036691">
    <property type="entry name" value="Endo/exonu/phosph_ase_sf"/>
</dbReference>
<evidence type="ECO:0000259" key="1">
    <source>
        <dbReference type="Pfam" id="PF03372"/>
    </source>
</evidence>
<organism evidence="2 3">
    <name type="scientific">Amycolatopsis minnesotensis</name>
    <dbReference type="NCBI Taxonomy" id="337894"/>
    <lineage>
        <taxon>Bacteria</taxon>
        <taxon>Bacillati</taxon>
        <taxon>Actinomycetota</taxon>
        <taxon>Actinomycetes</taxon>
        <taxon>Pseudonocardiales</taxon>
        <taxon>Pseudonocardiaceae</taxon>
        <taxon>Amycolatopsis</taxon>
    </lineage>
</organism>
<dbReference type="Pfam" id="PF03372">
    <property type="entry name" value="Exo_endo_phos"/>
    <property type="match status" value="1"/>
</dbReference>
<evidence type="ECO:0000313" key="3">
    <source>
        <dbReference type="Proteomes" id="UP001501116"/>
    </source>
</evidence>
<protein>
    <recommendedName>
        <fullName evidence="1">Endonuclease/exonuclease/phosphatase domain-containing protein</fullName>
    </recommendedName>
</protein>
<evidence type="ECO:0000313" key="2">
    <source>
        <dbReference type="EMBL" id="GAA1982884.1"/>
    </source>
</evidence>
<dbReference type="SUPFAM" id="SSF56219">
    <property type="entry name" value="DNase I-like"/>
    <property type="match status" value="1"/>
</dbReference>
<gene>
    <name evidence="2" type="ORF">GCM10009754_69860</name>
</gene>
<feature type="domain" description="Endonuclease/exonuclease/phosphatase" evidence="1">
    <location>
        <begin position="10"/>
        <end position="292"/>
    </location>
</feature>
<comment type="caution">
    <text evidence="2">The sequence shown here is derived from an EMBL/GenBank/DDBJ whole genome shotgun (WGS) entry which is preliminary data.</text>
</comment>
<accession>A0ABN2S9P5</accession>
<name>A0ABN2S9P5_9PSEU</name>
<dbReference type="Proteomes" id="UP001501116">
    <property type="component" value="Unassembled WGS sequence"/>
</dbReference>
<dbReference type="Gene3D" id="3.60.10.10">
    <property type="entry name" value="Endonuclease/exonuclease/phosphatase"/>
    <property type="match status" value="1"/>
</dbReference>
<sequence>MITMVSVNAYNLYGSTDPDQQARFRRLEALIRDIDADVVAVQEVVARDPEQPSGKSKAEAAARAVRHLADAVDRHCDAEGAPVLALGGGIHHTALLWRAGIEVVPGTVGRFQRDNAGMWHSLVTAVFDLGGTKVRVGSVQLSPFDQAWGWSDANQILRAMHRDGIPGLLGGDFNGIGAQQVATGDGDRWYDLNPYIYHGKFAIPWHPDHAYQFDDKGELDRRVARRLENVGRMRDCALITDTPWQATTGHHPADQHPRRRIDRWYATHHLPDNAVKAIRVLGQDQVGASTDHLPVEVDLDTDAVAAATAS</sequence>
<dbReference type="EMBL" id="BAAANN010000038">
    <property type="protein sequence ID" value="GAA1982884.1"/>
    <property type="molecule type" value="Genomic_DNA"/>
</dbReference>
<proteinExistence type="predicted"/>
<reference evidence="2 3" key="1">
    <citation type="journal article" date="2019" name="Int. J. Syst. Evol. Microbiol.">
        <title>The Global Catalogue of Microorganisms (GCM) 10K type strain sequencing project: providing services to taxonomists for standard genome sequencing and annotation.</title>
        <authorList>
            <consortium name="The Broad Institute Genomics Platform"/>
            <consortium name="The Broad Institute Genome Sequencing Center for Infectious Disease"/>
            <person name="Wu L."/>
            <person name="Ma J."/>
        </authorList>
    </citation>
    <scope>NUCLEOTIDE SEQUENCE [LARGE SCALE GENOMIC DNA]</scope>
    <source>
        <strain evidence="2 3">JCM 14545</strain>
    </source>
</reference>
<keyword evidence="3" id="KW-1185">Reference proteome</keyword>